<keyword evidence="3" id="KW-0276">Fatty acid metabolism</keyword>
<gene>
    <name evidence="8" type="ORF">SAMN05216251_101225</name>
</gene>
<comment type="catalytic activity">
    <reaction evidence="5">
        <text>a long-chain fatty acid + ATP + CoA = a long-chain fatty acyl-CoA + AMP + diphosphate</text>
        <dbReference type="Rhea" id="RHEA:15421"/>
        <dbReference type="ChEBI" id="CHEBI:30616"/>
        <dbReference type="ChEBI" id="CHEBI:33019"/>
        <dbReference type="ChEBI" id="CHEBI:57287"/>
        <dbReference type="ChEBI" id="CHEBI:57560"/>
        <dbReference type="ChEBI" id="CHEBI:83139"/>
        <dbReference type="ChEBI" id="CHEBI:456215"/>
        <dbReference type="EC" id="6.2.1.3"/>
    </reaction>
    <physiologicalReaction direction="left-to-right" evidence="5">
        <dbReference type="Rhea" id="RHEA:15422"/>
    </physiologicalReaction>
</comment>
<dbReference type="GO" id="GO:0004467">
    <property type="term" value="F:long-chain fatty acid-CoA ligase activity"/>
    <property type="evidence" value="ECO:0007669"/>
    <property type="project" value="UniProtKB-EC"/>
</dbReference>
<dbReference type="InterPro" id="IPR045851">
    <property type="entry name" value="AMP-bd_C_sf"/>
</dbReference>
<evidence type="ECO:0000313" key="8">
    <source>
        <dbReference type="EMBL" id="SFE03113.1"/>
    </source>
</evidence>
<keyword evidence="9" id="KW-1185">Reference proteome</keyword>
<dbReference type="EMBL" id="FONG01000001">
    <property type="protein sequence ID" value="SFE03113.1"/>
    <property type="molecule type" value="Genomic_DNA"/>
</dbReference>
<evidence type="ECO:0000259" key="7">
    <source>
        <dbReference type="Pfam" id="PF00501"/>
    </source>
</evidence>
<dbReference type="Gene3D" id="3.40.50.12780">
    <property type="entry name" value="N-terminal domain of ligase-like"/>
    <property type="match status" value="1"/>
</dbReference>
<evidence type="ECO:0000256" key="4">
    <source>
        <dbReference type="ARBA" id="ARBA00023098"/>
    </source>
</evidence>
<evidence type="ECO:0000256" key="1">
    <source>
        <dbReference type="ARBA" id="ARBA00006432"/>
    </source>
</evidence>
<keyword evidence="2" id="KW-0436">Ligase</keyword>
<dbReference type="OrthoDB" id="5240489at2"/>
<reference evidence="8 9" key="1">
    <citation type="submission" date="2016-10" db="EMBL/GenBank/DDBJ databases">
        <authorList>
            <person name="de Groot N.N."/>
        </authorList>
    </citation>
    <scope>NUCLEOTIDE SEQUENCE [LARGE SCALE GENOMIC DNA]</scope>
    <source>
        <strain evidence="8 9">CGMCC 4.3510</strain>
    </source>
</reference>
<dbReference type="AlphaFoldDB" id="A0A1I1XBN4"/>
<dbReference type="InterPro" id="IPR020845">
    <property type="entry name" value="AMP-binding_CS"/>
</dbReference>
<proteinExistence type="inferred from homology"/>
<evidence type="ECO:0000313" key="9">
    <source>
        <dbReference type="Proteomes" id="UP000199323"/>
    </source>
</evidence>
<dbReference type="STRING" id="380248.SAMN05216251_101225"/>
<name>A0A1I1XBN4_9ACTN</name>
<evidence type="ECO:0000256" key="2">
    <source>
        <dbReference type="ARBA" id="ARBA00022598"/>
    </source>
</evidence>
<dbReference type="PANTHER" id="PTHR43272:SF32">
    <property type="entry name" value="AMP-DEPENDENT SYNTHETASE_LIGASE DOMAIN-CONTAINING PROTEIN"/>
    <property type="match status" value="1"/>
</dbReference>
<keyword evidence="4" id="KW-0443">Lipid metabolism</keyword>
<feature type="domain" description="AMP-dependent synthetase/ligase" evidence="7">
    <location>
        <begin position="25"/>
        <end position="439"/>
    </location>
</feature>
<dbReference type="Gene3D" id="3.30.300.30">
    <property type="match status" value="1"/>
</dbReference>
<comment type="similarity">
    <text evidence="1">Belongs to the ATP-dependent AMP-binding enzyme family.</text>
</comment>
<dbReference type="InterPro" id="IPR000873">
    <property type="entry name" value="AMP-dep_synth/lig_dom"/>
</dbReference>
<dbReference type="PROSITE" id="PS00455">
    <property type="entry name" value="AMP_BINDING"/>
    <property type="match status" value="1"/>
</dbReference>
<accession>A0A1I1XBN4</accession>
<dbReference type="PANTHER" id="PTHR43272">
    <property type="entry name" value="LONG-CHAIN-FATTY-ACID--COA LIGASE"/>
    <property type="match status" value="1"/>
</dbReference>
<dbReference type="SUPFAM" id="SSF56801">
    <property type="entry name" value="Acetyl-CoA synthetase-like"/>
    <property type="match status" value="1"/>
</dbReference>
<organism evidence="8 9">
    <name type="scientific">Actinacidiphila alni</name>
    <dbReference type="NCBI Taxonomy" id="380248"/>
    <lineage>
        <taxon>Bacteria</taxon>
        <taxon>Bacillati</taxon>
        <taxon>Actinomycetota</taxon>
        <taxon>Actinomycetes</taxon>
        <taxon>Kitasatosporales</taxon>
        <taxon>Streptomycetaceae</taxon>
        <taxon>Actinacidiphila</taxon>
    </lineage>
</organism>
<protein>
    <recommendedName>
        <fullName evidence="6">Acyl-CoA synthetase</fullName>
    </recommendedName>
</protein>
<dbReference type="CDD" id="cd05907">
    <property type="entry name" value="VL_LC_FACS_like"/>
    <property type="match status" value="1"/>
</dbReference>
<dbReference type="Pfam" id="PF23562">
    <property type="entry name" value="AMP-binding_C_3"/>
    <property type="match status" value="1"/>
</dbReference>
<dbReference type="Proteomes" id="UP000199323">
    <property type="component" value="Unassembled WGS sequence"/>
</dbReference>
<dbReference type="Pfam" id="PF00501">
    <property type="entry name" value="AMP-binding"/>
    <property type="match status" value="1"/>
</dbReference>
<evidence type="ECO:0000256" key="5">
    <source>
        <dbReference type="ARBA" id="ARBA00024484"/>
    </source>
</evidence>
<dbReference type="InterPro" id="IPR042099">
    <property type="entry name" value="ANL_N_sf"/>
</dbReference>
<evidence type="ECO:0000256" key="6">
    <source>
        <dbReference type="ARBA" id="ARBA00032875"/>
    </source>
</evidence>
<sequence length="611" mass="66352">MREFSVPAMATAPQAGGLADAVFGNAQQAPDKVVLGRFDPKEGDGVWHDVTTTEFRDQVLAVAKGLLAEGVRFGDRVAIMSRTRYEWTLFDFALWAIGAQSVPVYPTSSSEQVRWMLHDSGAVAAIVEHEDHAMTIGAAVDELPALNRLWQLDSDCVAELSEAGRQIGDDVVERHRLAVTPDAIATVIYTSGTTGRPKGCVLTHANFMAETENVVARWEPVFRSKPGEEPSTLLFLPLAHVFGRMVEVAAVRHRIRLGHQPSMTAADLIPSLAAFRPTFVLAVPYVFEKVYQAARRKAEEGGRLGPFDKAVDVAVRYAEAMEARAFETGPGPSTALRMQHQLYDKLVYSKVRDALGGRVRHGISGGSAMERRLGLFFAGAGVTIYEGYGLTETTAAATANPPEQTRFGTVGQPVPGTTVAIAEDGEIWLSGGQVFQGYLNNGKATEEVLRDGWLATGDLGALDDDGYLTITGRKKEILVTSGGKSVSPAALEERVRAHPLVAQCVAVGNNRPYVAALVTFDPEAVAHWLRMRGKPLLSPAELVHDHDLETEVRRAVVAANTLVSQAESIRTFRILASQFSEERGTLTPSLKLKRRAIEKVYANEIEALYRG</sequence>
<dbReference type="RefSeq" id="WP_093711382.1">
    <property type="nucleotide sequence ID" value="NZ_FONG01000001.1"/>
</dbReference>
<dbReference type="GO" id="GO:0016020">
    <property type="term" value="C:membrane"/>
    <property type="evidence" value="ECO:0007669"/>
    <property type="project" value="TreeGrafter"/>
</dbReference>
<evidence type="ECO:0000256" key="3">
    <source>
        <dbReference type="ARBA" id="ARBA00022832"/>
    </source>
</evidence>